<dbReference type="PROSITE" id="PS51892">
    <property type="entry name" value="SUBTILASE"/>
    <property type="match status" value="1"/>
</dbReference>
<organism evidence="9 10">
    <name type="scientific">Apiospora marii</name>
    <dbReference type="NCBI Taxonomy" id="335849"/>
    <lineage>
        <taxon>Eukaryota</taxon>
        <taxon>Fungi</taxon>
        <taxon>Dikarya</taxon>
        <taxon>Ascomycota</taxon>
        <taxon>Pezizomycotina</taxon>
        <taxon>Sordariomycetes</taxon>
        <taxon>Xylariomycetidae</taxon>
        <taxon>Amphisphaeriales</taxon>
        <taxon>Apiosporaceae</taxon>
        <taxon>Apiospora</taxon>
    </lineage>
</organism>
<dbReference type="Pfam" id="PF24476">
    <property type="entry name" value="DUF7580"/>
    <property type="match status" value="1"/>
</dbReference>
<dbReference type="PANTHER" id="PTHR43399">
    <property type="entry name" value="SUBTILISIN-RELATED"/>
    <property type="match status" value="1"/>
</dbReference>
<dbReference type="Pfam" id="PF00082">
    <property type="entry name" value="Peptidase_S8"/>
    <property type="match status" value="1"/>
</dbReference>
<keyword evidence="4 5" id="KW-0720">Serine protease</keyword>
<dbReference type="SUPFAM" id="SSF52743">
    <property type="entry name" value="Subtilisin-like"/>
    <property type="match status" value="1"/>
</dbReference>
<comment type="caution">
    <text evidence="9">The sequence shown here is derived from an EMBL/GenBank/DDBJ whole genome shotgun (WGS) entry which is preliminary data.</text>
</comment>
<dbReference type="PROSITE" id="PS00136">
    <property type="entry name" value="SUBTILASE_ASP"/>
    <property type="match status" value="1"/>
</dbReference>
<dbReference type="Proteomes" id="UP001396898">
    <property type="component" value="Unassembled WGS sequence"/>
</dbReference>
<evidence type="ECO:0000256" key="4">
    <source>
        <dbReference type="ARBA" id="ARBA00022825"/>
    </source>
</evidence>
<evidence type="ECO:0000313" key="9">
    <source>
        <dbReference type="EMBL" id="KAK8018838.1"/>
    </source>
</evidence>
<proteinExistence type="inferred from homology"/>
<dbReference type="InterPro" id="IPR000209">
    <property type="entry name" value="Peptidase_S8/S53_dom"/>
</dbReference>
<dbReference type="Gene3D" id="3.40.50.200">
    <property type="entry name" value="Peptidase S8/S53 domain"/>
    <property type="match status" value="1"/>
</dbReference>
<dbReference type="InterPro" id="IPR056002">
    <property type="entry name" value="DUF7580"/>
</dbReference>
<keyword evidence="3 5" id="KW-0378">Hydrolase</keyword>
<feature type="active site" description="Charge relay system" evidence="5">
    <location>
        <position position="855"/>
    </location>
</feature>
<dbReference type="CDD" id="cd00306">
    <property type="entry name" value="Peptidases_S8_S53"/>
    <property type="match status" value="1"/>
</dbReference>
<evidence type="ECO:0000256" key="5">
    <source>
        <dbReference type="PROSITE-ProRule" id="PRU01240"/>
    </source>
</evidence>
<sequence length="938" mass="106353">MSRLPCHCDDRANESTALIHEVLRIIQDIARILKNEHTDDDEFHEFYGDLRAYCLMITDDHMQRIARNGICLPYDLTDPITKRIGAIITSTAPFEKRLRELYDGWTEVQVKSDEVKINFIRSTLAFGDRQERRDMMEFLKQWEKEVQSRYPEDRSSWARDELAPQRKFDKPSFAVGIAAEDTFKALIACQKCECLPVHDFGVRLGLGTYRKPKGNDLNDEEIDFDMFLSAKEDWQEVRVHTTREVVVRIAVKGQAAPEPPGYPAAQCAPVKRLCKSIDKARRVMAADYRLELKVMQGRLYKLQSKRSNVQVDPTQRPVTLHEFLQGGPRAFTDKTKRILSVLLGYAVLHLQDTPWLKPTWSSSTILFFRTSALQIPLRPFLQTNISGTFDEEGLKADGRQQSQYFGDSDEDEVDPDDLMAHPFPTIVILAITLMEIYFVTPFSELAKRFNIPVEANVSNLVKFLNAWAVFRACEDHMPENSQFLHAIQKCLDPKVWQDEYGNRLGIQDLRGRLYDEVIEPLENDLSMAYSSISIEKLDQVVQKLDMSRWAQVIRQQPVQGLDLWKYLIPNRRGPSLIPSRLGTPLDELTPSPSHPYYRSGDQGLKFFDDETPSDGHSPQACQRYLRWKSDYRSTYNKFISDDCITPSLASVKIAILDTGVDLNHPDMQACGERIKAKLSWRRDGVRTTVHDLDGHGTFITSLLLDYAPDADIYVAKIFDREPANPLIISNAIYHAVDVWKVDIISMSFGFPAGNNDGYGDLERSINHACLRDVLLFAAASNNGAQHGRSYPARDSNVVCVNSVNVNGNRSAFSPTAPPEETSLATVGEAIESAWPMDSSSADEEATITAVKSGTSYATPIMAGIAAFLLTYARLNLPEKAHKLRRRSRMVQLMRRIALKDDGGIRDGYHFVDIRLHPDSLFGKDKEFIDRTIGDILDG</sequence>
<evidence type="ECO:0000256" key="1">
    <source>
        <dbReference type="ARBA" id="ARBA00011073"/>
    </source>
</evidence>
<feature type="domain" description="Peptidase S8/S53" evidence="7">
    <location>
        <begin position="650"/>
        <end position="873"/>
    </location>
</feature>
<evidence type="ECO:0000256" key="2">
    <source>
        <dbReference type="ARBA" id="ARBA00022670"/>
    </source>
</evidence>
<reference evidence="9 10" key="1">
    <citation type="submission" date="2023-01" db="EMBL/GenBank/DDBJ databases">
        <title>Analysis of 21 Apiospora genomes using comparative genomics revels a genus with tremendous synthesis potential of carbohydrate active enzymes and secondary metabolites.</title>
        <authorList>
            <person name="Sorensen T."/>
        </authorList>
    </citation>
    <scope>NUCLEOTIDE SEQUENCE [LARGE SCALE GENOMIC DNA]</scope>
    <source>
        <strain evidence="9 10">CBS 20057</strain>
    </source>
</reference>
<dbReference type="InterPro" id="IPR051048">
    <property type="entry name" value="Peptidase_S8/S53_subtilisin"/>
</dbReference>
<dbReference type="PRINTS" id="PR00723">
    <property type="entry name" value="SUBTILISIN"/>
</dbReference>
<dbReference type="EMBL" id="JAQQWI010000010">
    <property type="protein sequence ID" value="KAK8018838.1"/>
    <property type="molecule type" value="Genomic_DNA"/>
</dbReference>
<dbReference type="InterPro" id="IPR036852">
    <property type="entry name" value="Peptidase_S8/S53_dom_sf"/>
</dbReference>
<accession>A0ABR1RV45</accession>
<dbReference type="PROSITE" id="PS00138">
    <property type="entry name" value="SUBTILASE_SER"/>
    <property type="match status" value="1"/>
</dbReference>
<name>A0ABR1RV45_9PEZI</name>
<evidence type="ECO:0000259" key="7">
    <source>
        <dbReference type="Pfam" id="PF00082"/>
    </source>
</evidence>
<feature type="domain" description="DUF7580" evidence="8">
    <location>
        <begin position="182"/>
        <end position="526"/>
    </location>
</feature>
<dbReference type="PANTHER" id="PTHR43399:SF4">
    <property type="entry name" value="CELL WALL-ASSOCIATED PROTEASE"/>
    <property type="match status" value="1"/>
</dbReference>
<protein>
    <recommendedName>
        <fullName evidence="11">Peptidase S8/S53 domain-containing protein</fullName>
    </recommendedName>
</protein>
<gene>
    <name evidence="9" type="ORF">PG991_008028</name>
</gene>
<keyword evidence="10" id="KW-1185">Reference proteome</keyword>
<evidence type="ECO:0000259" key="8">
    <source>
        <dbReference type="Pfam" id="PF24476"/>
    </source>
</evidence>
<evidence type="ECO:0000313" key="10">
    <source>
        <dbReference type="Proteomes" id="UP001396898"/>
    </source>
</evidence>
<evidence type="ECO:0008006" key="11">
    <source>
        <dbReference type="Google" id="ProtNLM"/>
    </source>
</evidence>
<dbReference type="InterPro" id="IPR015500">
    <property type="entry name" value="Peptidase_S8_subtilisin-rel"/>
</dbReference>
<feature type="active site" description="Charge relay system" evidence="5">
    <location>
        <position position="695"/>
    </location>
</feature>
<evidence type="ECO:0000256" key="6">
    <source>
        <dbReference type="RuleBase" id="RU003355"/>
    </source>
</evidence>
<feature type="active site" description="Charge relay system" evidence="5">
    <location>
        <position position="657"/>
    </location>
</feature>
<keyword evidence="2 5" id="KW-0645">Protease</keyword>
<dbReference type="InterPro" id="IPR023828">
    <property type="entry name" value="Peptidase_S8_Ser-AS"/>
</dbReference>
<dbReference type="InterPro" id="IPR023827">
    <property type="entry name" value="Peptidase_S8_Asp-AS"/>
</dbReference>
<comment type="similarity">
    <text evidence="1 5 6">Belongs to the peptidase S8 family.</text>
</comment>
<evidence type="ECO:0000256" key="3">
    <source>
        <dbReference type="ARBA" id="ARBA00022801"/>
    </source>
</evidence>